<evidence type="ECO:0000256" key="2">
    <source>
        <dbReference type="SAM" id="Phobius"/>
    </source>
</evidence>
<sequence length="149" mass="16240">MCNARAAQSNKRVPTADSRQQTADSRQQTAHLEAPCCIDRPGTAGLETSLLKGCPGGFRPWHHAAERSPQLWSREGTWPAVARLHRTRDVNIVTLLVGVTAALWALWALRALLRSEDGILHGTVEQPAQPPFITVADLGTQDGMPDCSR</sequence>
<evidence type="ECO:0000313" key="4">
    <source>
        <dbReference type="Proteomes" id="UP000799764"/>
    </source>
</evidence>
<feature type="transmembrane region" description="Helical" evidence="2">
    <location>
        <begin position="92"/>
        <end position="113"/>
    </location>
</feature>
<keyword evidence="2" id="KW-0812">Transmembrane</keyword>
<keyword evidence="4" id="KW-1185">Reference proteome</keyword>
<dbReference type="Proteomes" id="UP000799764">
    <property type="component" value="Unassembled WGS sequence"/>
</dbReference>
<keyword evidence="2" id="KW-0472">Membrane</keyword>
<evidence type="ECO:0000256" key="1">
    <source>
        <dbReference type="SAM" id="MobiDB-lite"/>
    </source>
</evidence>
<gene>
    <name evidence="3" type="ORF">P171DRAFT_184501</name>
</gene>
<name>A0A9P4P2V8_9PLEO</name>
<organism evidence="3 4">
    <name type="scientific">Karstenula rhodostoma CBS 690.94</name>
    <dbReference type="NCBI Taxonomy" id="1392251"/>
    <lineage>
        <taxon>Eukaryota</taxon>
        <taxon>Fungi</taxon>
        <taxon>Dikarya</taxon>
        <taxon>Ascomycota</taxon>
        <taxon>Pezizomycotina</taxon>
        <taxon>Dothideomycetes</taxon>
        <taxon>Pleosporomycetidae</taxon>
        <taxon>Pleosporales</taxon>
        <taxon>Massarineae</taxon>
        <taxon>Didymosphaeriaceae</taxon>
        <taxon>Karstenula</taxon>
    </lineage>
</organism>
<evidence type="ECO:0000313" key="3">
    <source>
        <dbReference type="EMBL" id="KAF2437290.1"/>
    </source>
</evidence>
<dbReference type="AlphaFoldDB" id="A0A9P4P2V8"/>
<protein>
    <submittedName>
        <fullName evidence="3">Uncharacterized protein</fullName>
    </submittedName>
</protein>
<comment type="caution">
    <text evidence="3">The sequence shown here is derived from an EMBL/GenBank/DDBJ whole genome shotgun (WGS) entry which is preliminary data.</text>
</comment>
<accession>A0A9P4P2V8</accession>
<reference evidence="3" key="1">
    <citation type="journal article" date="2020" name="Stud. Mycol.">
        <title>101 Dothideomycetes genomes: a test case for predicting lifestyles and emergence of pathogens.</title>
        <authorList>
            <person name="Haridas S."/>
            <person name="Albert R."/>
            <person name="Binder M."/>
            <person name="Bloem J."/>
            <person name="Labutti K."/>
            <person name="Salamov A."/>
            <person name="Andreopoulos B."/>
            <person name="Baker S."/>
            <person name="Barry K."/>
            <person name="Bills G."/>
            <person name="Bluhm B."/>
            <person name="Cannon C."/>
            <person name="Castanera R."/>
            <person name="Culley D."/>
            <person name="Daum C."/>
            <person name="Ezra D."/>
            <person name="Gonzalez J."/>
            <person name="Henrissat B."/>
            <person name="Kuo A."/>
            <person name="Liang C."/>
            <person name="Lipzen A."/>
            <person name="Lutzoni F."/>
            <person name="Magnuson J."/>
            <person name="Mondo S."/>
            <person name="Nolan M."/>
            <person name="Ohm R."/>
            <person name="Pangilinan J."/>
            <person name="Park H.-J."/>
            <person name="Ramirez L."/>
            <person name="Alfaro M."/>
            <person name="Sun H."/>
            <person name="Tritt A."/>
            <person name="Yoshinaga Y."/>
            <person name="Zwiers L.-H."/>
            <person name="Turgeon B."/>
            <person name="Goodwin S."/>
            <person name="Spatafora J."/>
            <person name="Crous P."/>
            <person name="Grigoriev I."/>
        </authorList>
    </citation>
    <scope>NUCLEOTIDE SEQUENCE</scope>
    <source>
        <strain evidence="3">CBS 690.94</strain>
    </source>
</reference>
<proteinExistence type="predicted"/>
<keyword evidence="2" id="KW-1133">Transmembrane helix</keyword>
<dbReference type="EMBL" id="MU001517">
    <property type="protein sequence ID" value="KAF2437290.1"/>
    <property type="molecule type" value="Genomic_DNA"/>
</dbReference>
<feature type="region of interest" description="Disordered" evidence="1">
    <location>
        <begin position="1"/>
        <end position="29"/>
    </location>
</feature>